<dbReference type="Proteomes" id="UP000886595">
    <property type="component" value="Unassembled WGS sequence"/>
</dbReference>
<keyword evidence="4" id="KW-1185">Reference proteome</keyword>
<feature type="region of interest" description="Disordered" evidence="1">
    <location>
        <begin position="112"/>
        <end position="133"/>
    </location>
</feature>
<feature type="compositionally biased region" description="Polar residues" evidence="1">
    <location>
        <begin position="160"/>
        <end position="177"/>
    </location>
</feature>
<dbReference type="AlphaFoldDB" id="A0A8X7Q3U8"/>
<name>A0A8X7Q3U8_BRACI</name>
<evidence type="ECO:0000313" key="3">
    <source>
        <dbReference type="EMBL" id="KAG2262493.1"/>
    </source>
</evidence>
<feature type="compositionally biased region" description="Basic and acidic residues" evidence="1">
    <location>
        <begin position="112"/>
        <end position="121"/>
    </location>
</feature>
<gene>
    <name evidence="3" type="ORF">Bca52824_069572</name>
</gene>
<dbReference type="OrthoDB" id="1096728at2759"/>
<dbReference type="Pfam" id="PF07839">
    <property type="entry name" value="CaM_binding"/>
    <property type="match status" value="1"/>
</dbReference>
<dbReference type="InterPro" id="IPR044681">
    <property type="entry name" value="PICBP-like"/>
</dbReference>
<protein>
    <recommendedName>
        <fullName evidence="2">Calmodulin-binding domain-containing protein</fullName>
    </recommendedName>
</protein>
<dbReference type="PANTHER" id="PTHR33923:SF3">
    <property type="entry name" value="CALMODULIN BINDING PROTEIN PICBP"/>
    <property type="match status" value="1"/>
</dbReference>
<sequence length="216" mass="24102">MLDYALRQAISTLEPSQRRKVSLLAQAFDTISFSSTPATSRNISRQSSLSSIVTVQSENEGNAEILRGKLRKLQEDLKETAKVDDGVGNDLEEKQECSSLWRLLCKQMEDNERNQTLPKEEQESEDDTSMDGEKMEVYKTEAVELLGEVIDGISLEESQKSGATQKSGTTLQVSQGKINRWSSVKSDATQEIRQSVRECEEIQLKRASVLAIGPRS</sequence>
<comment type="caution">
    <text evidence="3">The sequence shown here is derived from an EMBL/GenBank/DDBJ whole genome shotgun (WGS) entry which is preliminary data.</text>
</comment>
<evidence type="ECO:0000313" key="4">
    <source>
        <dbReference type="Proteomes" id="UP000886595"/>
    </source>
</evidence>
<feature type="region of interest" description="Disordered" evidence="1">
    <location>
        <begin position="157"/>
        <end position="177"/>
    </location>
</feature>
<proteinExistence type="predicted"/>
<dbReference type="InterPro" id="IPR012417">
    <property type="entry name" value="CaM-bd_dom_pln"/>
</dbReference>
<evidence type="ECO:0000259" key="2">
    <source>
        <dbReference type="Pfam" id="PF07839"/>
    </source>
</evidence>
<dbReference type="EMBL" id="JAAMPC010000014">
    <property type="protein sequence ID" value="KAG2262493.1"/>
    <property type="molecule type" value="Genomic_DNA"/>
</dbReference>
<dbReference type="PANTHER" id="PTHR33923">
    <property type="entry name" value="CALMODULIN-BINDING PROTEIN-RELATED"/>
    <property type="match status" value="1"/>
</dbReference>
<feature type="domain" description="Calmodulin-binding" evidence="2">
    <location>
        <begin position="1"/>
        <end position="31"/>
    </location>
</feature>
<dbReference type="GO" id="GO:0005516">
    <property type="term" value="F:calmodulin binding"/>
    <property type="evidence" value="ECO:0007669"/>
    <property type="project" value="InterPro"/>
</dbReference>
<organism evidence="3 4">
    <name type="scientific">Brassica carinata</name>
    <name type="common">Ethiopian mustard</name>
    <name type="synonym">Abyssinian cabbage</name>
    <dbReference type="NCBI Taxonomy" id="52824"/>
    <lineage>
        <taxon>Eukaryota</taxon>
        <taxon>Viridiplantae</taxon>
        <taxon>Streptophyta</taxon>
        <taxon>Embryophyta</taxon>
        <taxon>Tracheophyta</taxon>
        <taxon>Spermatophyta</taxon>
        <taxon>Magnoliopsida</taxon>
        <taxon>eudicotyledons</taxon>
        <taxon>Gunneridae</taxon>
        <taxon>Pentapetalae</taxon>
        <taxon>rosids</taxon>
        <taxon>malvids</taxon>
        <taxon>Brassicales</taxon>
        <taxon>Brassicaceae</taxon>
        <taxon>Brassiceae</taxon>
        <taxon>Brassica</taxon>
    </lineage>
</organism>
<reference evidence="3 4" key="1">
    <citation type="submission" date="2020-02" db="EMBL/GenBank/DDBJ databases">
        <authorList>
            <person name="Ma Q."/>
            <person name="Huang Y."/>
            <person name="Song X."/>
            <person name="Pei D."/>
        </authorList>
    </citation>
    <scope>NUCLEOTIDE SEQUENCE [LARGE SCALE GENOMIC DNA]</scope>
    <source>
        <strain evidence="3">Sxm20200214</strain>
        <tissue evidence="3">Leaf</tissue>
    </source>
</reference>
<accession>A0A8X7Q3U8</accession>
<evidence type="ECO:0000256" key="1">
    <source>
        <dbReference type="SAM" id="MobiDB-lite"/>
    </source>
</evidence>